<dbReference type="InterPro" id="IPR001547">
    <property type="entry name" value="Glyco_hydro_5"/>
</dbReference>
<dbReference type="Pfam" id="PF26410">
    <property type="entry name" value="GH5_mannosidase"/>
    <property type="match status" value="1"/>
</dbReference>
<keyword evidence="3" id="KW-0378">Hydrolase</keyword>
<evidence type="ECO:0000259" key="5">
    <source>
        <dbReference type="Pfam" id="PF26410"/>
    </source>
</evidence>
<dbReference type="PATRIC" id="fig|866536.3.peg.1631"/>
<dbReference type="RefSeq" id="WP_014772169.1">
    <property type="nucleotide sequence ID" value="NC_018010.1"/>
</dbReference>
<dbReference type="Gene3D" id="3.20.20.80">
    <property type="entry name" value="Glycosidases"/>
    <property type="match status" value="1"/>
</dbReference>
<proteinExistence type="predicted"/>
<evidence type="ECO:0000313" key="7">
    <source>
        <dbReference type="Proteomes" id="UP000006050"/>
    </source>
</evidence>
<evidence type="ECO:0000256" key="4">
    <source>
        <dbReference type="ARBA" id="ARBA00023295"/>
    </source>
</evidence>
<dbReference type="EMBL" id="CP003281">
    <property type="protein sequence ID" value="AFL84182.1"/>
    <property type="molecule type" value="Genomic_DNA"/>
</dbReference>
<dbReference type="EC" id="3.2.1.78" evidence="2"/>
<keyword evidence="4" id="KW-0326">Glycosidase</keyword>
<dbReference type="HOGENOM" id="CLU_016646_0_0_10"/>
<sequence>MNDIKKIVPIFFLLPALLFQVLPGYSQNQNRMEDIVRISDEGLLVWESDGVEASFFGVNYSSPFAYGFRALTRKQINIEESITGDVYHMARLGFSAFRVHVWDTEISDVEGNLLENEHLRLFDFLLAELKKRNIKAIITPIAFWGNGYPEPNYETPGFSHYYGRSRLTTDQEAIKAQENYLKQFLNHVNPYTGIAYKDDPAIIAVEINNEPAHSGSAEGVTSYINSLYHAVKEAGFIKPIFYNIAQNPSYADAVARSKADGFSFQWYPSGLVSGRTLKENYLHHVNAYTIPFDSIPEFSGKPLMVYEFDAADIMGPYMYPAMARSFREAGFQWATQFAYDPMHIANDNTEYQTHYLNLLYTPPKAISMMIAAKVFTQTGIRESFGDYPDNNKFGNASVSFEENSSEWISDEEFIYTGHTQSVAPKPEQLKKIAGTGSSHLVRYHGSGAYFLDKLGSGAWRLEVYPDATQVRDPFARTSPERDVAVLKWDTHEMQLSIEALGQDFQVLPLNEGNSFTTGVEGGRFKIKPGTYLLLAQGENFEIEENTKIGNLGIKEFKALDPDFQKVYVFHQAPKEVLDSRDLDIKAIVFSNDPMDVVLEYRNGQGRIMETKMEHDNGYKYVAMVNKDQFSSGIFEYRIKVETANDTLIYPGAVSKDDLEWYSEIPEPYKVFVSSEAADVLLFDPAHHKDIQYHPNYDPGFATALSAGQRTGDLLLGLQVKNPSKNDLIAVQHSIKESLDNRAPVVSGFAKIIVEAKVEGKESKTIEIGLTDSEGRAYVAELNLSGELEKHEVSLDDLKETKAVLLPRPYPGFMPLYTKARISGGSLNWDNIEKLQIKFDQTEGEMESNGAYQIKIGKIWIQPD</sequence>
<protein>
    <recommendedName>
        <fullName evidence="2">mannan endo-1,4-beta-mannosidase</fullName>
        <ecNumber evidence="2">3.2.1.78</ecNumber>
    </recommendedName>
</protein>
<accession>I3Z4L4</accession>
<dbReference type="STRING" id="866536.Belba_1572"/>
<dbReference type="InterPro" id="IPR045053">
    <property type="entry name" value="MAN-like"/>
</dbReference>
<dbReference type="Proteomes" id="UP000006050">
    <property type="component" value="Chromosome"/>
</dbReference>
<feature type="domain" description="Glycoside hydrolase family 5" evidence="5">
    <location>
        <begin position="122"/>
        <end position="226"/>
    </location>
</feature>
<dbReference type="InterPro" id="IPR017853">
    <property type="entry name" value="GH"/>
</dbReference>
<dbReference type="SUPFAM" id="SSF51445">
    <property type="entry name" value="(Trans)glycosidases"/>
    <property type="match status" value="1"/>
</dbReference>
<name>I3Z4L4_BELBD</name>
<keyword evidence="7" id="KW-1185">Reference proteome</keyword>
<dbReference type="AlphaFoldDB" id="I3Z4L4"/>
<dbReference type="KEGG" id="bbd:Belba_1572"/>
<dbReference type="OrthoDB" id="9809937at2"/>
<comment type="catalytic activity">
    <reaction evidence="1">
        <text>Random hydrolysis of (1-&gt;4)-beta-D-mannosidic linkages in mannans, galactomannans and glucomannans.</text>
        <dbReference type="EC" id="3.2.1.78"/>
    </reaction>
</comment>
<evidence type="ECO:0000313" key="6">
    <source>
        <dbReference type="EMBL" id="AFL84182.1"/>
    </source>
</evidence>
<dbReference type="PANTHER" id="PTHR31451">
    <property type="match status" value="1"/>
</dbReference>
<evidence type="ECO:0000256" key="2">
    <source>
        <dbReference type="ARBA" id="ARBA00012706"/>
    </source>
</evidence>
<gene>
    <name evidence="6" type="ordered locus">Belba_1572</name>
</gene>
<reference evidence="7" key="1">
    <citation type="submission" date="2012-06" db="EMBL/GenBank/DDBJ databases">
        <title>The complete genome of Belliella baltica DSM 15883.</title>
        <authorList>
            <person name="Lucas S."/>
            <person name="Copeland A."/>
            <person name="Lapidus A."/>
            <person name="Goodwin L."/>
            <person name="Pitluck S."/>
            <person name="Peters L."/>
            <person name="Mikhailova N."/>
            <person name="Davenport K."/>
            <person name="Kyrpides N."/>
            <person name="Mavromatis K."/>
            <person name="Pagani I."/>
            <person name="Ivanova N."/>
            <person name="Ovchinnikova G."/>
            <person name="Zeytun A."/>
            <person name="Detter J.C."/>
            <person name="Han C."/>
            <person name="Land M."/>
            <person name="Hauser L."/>
            <person name="Markowitz V."/>
            <person name="Cheng J.-F."/>
            <person name="Hugenholtz P."/>
            <person name="Woyke T."/>
            <person name="Wu D."/>
            <person name="Tindall B."/>
            <person name="Pomrenke H."/>
            <person name="Brambilla E."/>
            <person name="Klenk H.-P."/>
            <person name="Eisen J.A."/>
        </authorList>
    </citation>
    <scope>NUCLEOTIDE SEQUENCE [LARGE SCALE GENOMIC DNA]</scope>
    <source>
        <strain evidence="7">DSM 15883 / CIP 108006 / LMG 21964 / BA134</strain>
    </source>
</reference>
<evidence type="ECO:0000256" key="3">
    <source>
        <dbReference type="ARBA" id="ARBA00022801"/>
    </source>
</evidence>
<organism evidence="6 7">
    <name type="scientific">Belliella baltica (strain DSM 15883 / CIP 108006 / LMG 21964 / BA134)</name>
    <dbReference type="NCBI Taxonomy" id="866536"/>
    <lineage>
        <taxon>Bacteria</taxon>
        <taxon>Pseudomonadati</taxon>
        <taxon>Bacteroidota</taxon>
        <taxon>Cytophagia</taxon>
        <taxon>Cytophagales</taxon>
        <taxon>Cyclobacteriaceae</taxon>
        <taxon>Belliella</taxon>
    </lineage>
</organism>
<evidence type="ECO:0000256" key="1">
    <source>
        <dbReference type="ARBA" id="ARBA00001678"/>
    </source>
</evidence>
<dbReference type="eggNOG" id="COG3934">
    <property type="taxonomic scope" value="Bacteria"/>
</dbReference>
<dbReference type="GO" id="GO:0004553">
    <property type="term" value="F:hydrolase activity, hydrolyzing O-glycosyl compounds"/>
    <property type="evidence" value="ECO:0007669"/>
    <property type="project" value="InterPro"/>
</dbReference>